<dbReference type="AlphaFoldDB" id="A0AAW0EK43"/>
<dbReference type="InterPro" id="IPR023198">
    <property type="entry name" value="PGP-like_dom2"/>
</dbReference>
<evidence type="ECO:0000259" key="5">
    <source>
        <dbReference type="Pfam" id="PF03633"/>
    </source>
</evidence>
<feature type="domain" description="Glycoside hydrolase family 65 N-terminal" evidence="6">
    <location>
        <begin position="40"/>
        <end position="284"/>
    </location>
</feature>
<name>A0AAW0EK43_9TRYP</name>
<proteinExistence type="inferred from homology"/>
<evidence type="ECO:0000259" key="4">
    <source>
        <dbReference type="Pfam" id="PF03632"/>
    </source>
</evidence>
<dbReference type="PANTHER" id="PTHR11051:SF8">
    <property type="entry name" value="PROTEIN-GLUCOSYLGALACTOSYLHYDROXYLYSINE GLUCOSIDASE"/>
    <property type="match status" value="1"/>
</dbReference>
<dbReference type="Pfam" id="PF03633">
    <property type="entry name" value="Glyco_hydro_65C"/>
    <property type="match status" value="1"/>
</dbReference>
<comment type="similarity">
    <text evidence="2">Belongs to the glycosyl hydrolase 65 family.</text>
</comment>
<dbReference type="Gene3D" id="1.10.150.240">
    <property type="entry name" value="Putative phosphatase, domain 2"/>
    <property type="match status" value="1"/>
</dbReference>
<dbReference type="InterPro" id="IPR012341">
    <property type="entry name" value="6hp_glycosidase-like_sf"/>
</dbReference>
<feature type="compositionally biased region" description="Gly residues" evidence="3">
    <location>
        <begin position="313"/>
        <end position="344"/>
    </location>
</feature>
<reference evidence="7 8" key="1">
    <citation type="journal article" date="2021" name="MBio">
        <title>A New Model Trypanosomatid, Novymonas esmeraldas: Genomic Perception of Its 'Candidatus Pandoraea novymonadis' Endosymbiont.</title>
        <authorList>
            <person name="Zakharova A."/>
            <person name="Saura A."/>
            <person name="Butenko A."/>
            <person name="Podesvova L."/>
            <person name="Warmusova S."/>
            <person name="Kostygov A.Y."/>
            <person name="Nenarokova A."/>
            <person name="Lukes J."/>
            <person name="Opperdoes F.R."/>
            <person name="Yurchenko V."/>
        </authorList>
    </citation>
    <scope>NUCLEOTIDE SEQUENCE [LARGE SCALE GENOMIC DNA]</scope>
    <source>
        <strain evidence="7 8">E262AT.01</strain>
    </source>
</reference>
<dbReference type="Proteomes" id="UP001430356">
    <property type="component" value="Unassembled WGS sequence"/>
</dbReference>
<accession>A0AAW0EK43</accession>
<dbReference type="Gene3D" id="2.60.420.10">
    <property type="entry name" value="Maltose phosphorylase, domain 3"/>
    <property type="match status" value="1"/>
</dbReference>
<feature type="region of interest" description="Disordered" evidence="3">
    <location>
        <begin position="302"/>
        <end position="383"/>
    </location>
</feature>
<dbReference type="Pfam" id="PF03632">
    <property type="entry name" value="Glyco_hydro_65m"/>
    <property type="match status" value="1"/>
</dbReference>
<dbReference type="Gene3D" id="1.50.10.10">
    <property type="match status" value="1"/>
</dbReference>
<evidence type="ECO:0000256" key="1">
    <source>
        <dbReference type="ARBA" id="ARBA00001576"/>
    </source>
</evidence>
<feature type="domain" description="Glycoside hydrolase family 65 central catalytic" evidence="4">
    <location>
        <begin position="468"/>
        <end position="826"/>
    </location>
</feature>
<evidence type="ECO:0000256" key="3">
    <source>
        <dbReference type="SAM" id="MobiDB-lite"/>
    </source>
</evidence>
<dbReference type="SUPFAM" id="SSF48208">
    <property type="entry name" value="Six-hairpin glycosidases"/>
    <property type="match status" value="1"/>
</dbReference>
<dbReference type="InterPro" id="IPR005196">
    <property type="entry name" value="Glyco_hydro_65_N"/>
</dbReference>
<dbReference type="SUPFAM" id="SSF74650">
    <property type="entry name" value="Galactose mutarotase-like"/>
    <property type="match status" value="1"/>
</dbReference>
<gene>
    <name evidence="7" type="ORF">NESM_000314000</name>
</gene>
<feature type="domain" description="Glycoside hydrolase family 65 C-terminal" evidence="5">
    <location>
        <begin position="836"/>
        <end position="883"/>
    </location>
</feature>
<keyword evidence="8" id="KW-1185">Reference proteome</keyword>
<evidence type="ECO:0000256" key="2">
    <source>
        <dbReference type="ARBA" id="ARBA00006768"/>
    </source>
</evidence>
<dbReference type="InterPro" id="IPR005194">
    <property type="entry name" value="Glyco_hydro_65_C"/>
</dbReference>
<dbReference type="GO" id="GO:0030246">
    <property type="term" value="F:carbohydrate binding"/>
    <property type="evidence" value="ECO:0007669"/>
    <property type="project" value="InterPro"/>
</dbReference>
<dbReference type="InterPro" id="IPR023214">
    <property type="entry name" value="HAD_sf"/>
</dbReference>
<dbReference type="InterPro" id="IPR005195">
    <property type="entry name" value="Glyco_hydro_65_M"/>
</dbReference>
<protein>
    <submittedName>
        <fullName evidence="7">Glycosyl hydrolase</fullName>
    </submittedName>
</protein>
<evidence type="ECO:0000259" key="6">
    <source>
        <dbReference type="Pfam" id="PF03636"/>
    </source>
</evidence>
<dbReference type="InterPro" id="IPR011013">
    <property type="entry name" value="Gal_mutarotase_sf_dom"/>
</dbReference>
<dbReference type="Pfam" id="PF03636">
    <property type="entry name" value="Glyco_hydro_65N"/>
    <property type="match status" value="1"/>
</dbReference>
<dbReference type="FunFam" id="1.50.10.10:FF:000079">
    <property type="entry name" value="Putative glycosyl hydrolase"/>
    <property type="match status" value="1"/>
</dbReference>
<evidence type="ECO:0000313" key="7">
    <source>
        <dbReference type="EMBL" id="KAK7194016.1"/>
    </source>
</evidence>
<dbReference type="Gene3D" id="2.70.98.40">
    <property type="entry name" value="Glycoside hydrolase, family 65, N-terminal domain"/>
    <property type="match status" value="1"/>
</dbReference>
<feature type="compositionally biased region" description="Basic and acidic residues" evidence="3">
    <location>
        <begin position="89"/>
        <end position="102"/>
    </location>
</feature>
<dbReference type="InterPro" id="IPR037018">
    <property type="entry name" value="GH65_N"/>
</dbReference>
<dbReference type="GO" id="GO:0004555">
    <property type="term" value="F:alpha,alpha-trehalase activity"/>
    <property type="evidence" value="ECO:0007669"/>
    <property type="project" value="UniProtKB-EC"/>
</dbReference>
<dbReference type="Gene3D" id="3.40.50.1000">
    <property type="entry name" value="HAD superfamily/HAD-like"/>
    <property type="match status" value="1"/>
</dbReference>
<dbReference type="InterPro" id="IPR036412">
    <property type="entry name" value="HAD-like_sf"/>
</dbReference>
<comment type="catalytic activity">
    <reaction evidence="1">
        <text>alpha,alpha-trehalose + H2O = alpha-D-glucose + beta-D-glucose</text>
        <dbReference type="Rhea" id="RHEA:32675"/>
        <dbReference type="ChEBI" id="CHEBI:15377"/>
        <dbReference type="ChEBI" id="CHEBI:15903"/>
        <dbReference type="ChEBI" id="CHEBI:16551"/>
        <dbReference type="ChEBI" id="CHEBI:17925"/>
        <dbReference type="EC" id="3.2.1.28"/>
    </reaction>
</comment>
<dbReference type="GO" id="GO:0005975">
    <property type="term" value="P:carbohydrate metabolic process"/>
    <property type="evidence" value="ECO:0007669"/>
    <property type="project" value="InterPro"/>
</dbReference>
<organism evidence="7 8">
    <name type="scientific">Novymonas esmeraldas</name>
    <dbReference type="NCBI Taxonomy" id="1808958"/>
    <lineage>
        <taxon>Eukaryota</taxon>
        <taxon>Discoba</taxon>
        <taxon>Euglenozoa</taxon>
        <taxon>Kinetoplastea</taxon>
        <taxon>Metakinetoplastina</taxon>
        <taxon>Trypanosomatida</taxon>
        <taxon>Trypanosomatidae</taxon>
        <taxon>Novymonas</taxon>
    </lineage>
</organism>
<sequence>MATKATEDGARTAFAGRRSDAAIKVDRWELREDTLPSGDQALVSETLFSLGNGLVGVRGHAEETEAGQNRHERAEGLGGRQRVYNNSRRSGDKRVGEGKERVSAAAAGAASSGGGGGASSTTAQRGVYFSGFYEQRRLMHPRSFSVGISTKEGYRLRTPDAFCVDAFLGGEHISAARGPTRSHTRRLDLRTGELHRRFVWFSNQQHREVTIETRRFVSAARKNISVMHYKMSVRNAHNTDVRLISRIFLSAAEYDVETMVTQSNIQDAMSVVLVRTRNSCRHLAIVSVETCASSTASAGMQSFPSMDAVTPTQGGGGNGGGGGGNGGGGGAGGGGGGVSGGGGVDPVFVTSPSGGGPSSNVSPSSPTAASPTTLTPNSRETEWGTETSYTSCISDGVVVEFVKVIGHFGDEDAATEDLLDVATHQTREAAALGYEALLAEHRYVMNDFWDTADVRVEPNADVQGAMRFNILQTYMSASGDSYYCFPTRGLTGDMLLGVQQWDVDALIVPFLSHTCPQKARALLDFRIRTLNEARDIAADLSLPRGALFPYRTVTGEKNPTPYCGAFLFVNAVVVHALREYVAVTNDTSILVQGGADLVFATALVWLHWGTWEKGQFHLRSVSGPDTYNDVADNNFFTNLMAQMHLQWAVQLAVALRQDNPDMWRDIMHRTQMAESDVVAMDHAASKMVLPFDGSHRIHPMDQSFLRKKHWNLTPLKESAEGPLTSLYHPTVVYRHQVCRIPDVLLAIMLAPDKFSLDEAKTDFTFYEAITASDSALRLTIFSVVAAQLRLSDQSMRYFYDSLFVDIDNLIGNSGGGLHCTAAAGSWSSMATGICGLRVVQGVLHFNPALGEEMEEFEFHARHRGCLVRVLVTQRLVTYTLVRAPDGVTGLMLVHAGANRITLRPNHPETVRLFSEVRVFDFDCVVFELDSVVEDIEGVHYQAWTQTLEEHFHQHDFAAFAMTKELYLAYLRHVKPFYGLNEIFKKFNKRPLPSGEPGDTAESNTLYGLCHRKLQLFRSYATTHGMPMREGVLQLISLLRQYGIAVGCVSGSKNARWVINETAKGSSIFDSFLEGKEGEGLGMRWRPEMDYFEACARRMDAATNRAVVVMDGIDGFSKKALERFRMVVDVSPAPEEATLSIPRVLAKSLGDITMETLNDYTVRGGGVNHLREM</sequence>
<dbReference type="PANTHER" id="PTHR11051">
    <property type="entry name" value="GLYCOSYL HYDROLASE-RELATED"/>
    <property type="match status" value="1"/>
</dbReference>
<comment type="caution">
    <text evidence="7">The sequence shown here is derived from an EMBL/GenBank/DDBJ whole genome shotgun (WGS) entry which is preliminary data.</text>
</comment>
<feature type="compositionally biased region" description="Low complexity" evidence="3">
    <location>
        <begin position="358"/>
        <end position="378"/>
    </location>
</feature>
<evidence type="ECO:0000313" key="8">
    <source>
        <dbReference type="Proteomes" id="UP001430356"/>
    </source>
</evidence>
<dbReference type="EMBL" id="JAECZO010000030">
    <property type="protein sequence ID" value="KAK7194016.1"/>
    <property type="molecule type" value="Genomic_DNA"/>
</dbReference>
<keyword evidence="7" id="KW-0378">Hydrolase</keyword>
<feature type="region of interest" description="Disordered" evidence="3">
    <location>
        <begin position="60"/>
        <end position="121"/>
    </location>
</feature>
<dbReference type="SUPFAM" id="SSF56784">
    <property type="entry name" value="HAD-like"/>
    <property type="match status" value="1"/>
</dbReference>
<feature type="compositionally biased region" description="Basic and acidic residues" evidence="3">
    <location>
        <begin position="60"/>
        <end position="75"/>
    </location>
</feature>
<dbReference type="InterPro" id="IPR008928">
    <property type="entry name" value="6-hairpin_glycosidase_sf"/>
</dbReference>